<dbReference type="RefSeq" id="WP_150722747.1">
    <property type="nucleotide sequence ID" value="NZ_CABPRV010000011.1"/>
</dbReference>
<evidence type="ECO:0000256" key="1">
    <source>
        <dbReference type="SAM" id="MobiDB-lite"/>
    </source>
</evidence>
<name>A0ABY6W8E8_9BURK</name>
<proteinExistence type="predicted"/>
<sequence length="156" mass="17085">MSESSQQPSHAVPESAGTDDVIAQYERVCAEMRGVGQKLHRQMQEYQSVLDEVARLEATDTPQAREKLQRLEALVHSEDFRRDEREIRRMSAALTHSVERLMADSPMACASAASSTASSFSASSPSSPTSPTSALHGDAKPGQPIKRAPFRRRTCA</sequence>
<gene>
    <name evidence="2" type="ORF">PCA20602_04079</name>
</gene>
<accession>A0ABY6W8E8</accession>
<dbReference type="EMBL" id="CABPRV010000011">
    <property type="protein sequence ID" value="VVE39324.1"/>
    <property type="molecule type" value="Genomic_DNA"/>
</dbReference>
<feature type="compositionally biased region" description="Low complexity" evidence="1">
    <location>
        <begin position="110"/>
        <end position="134"/>
    </location>
</feature>
<comment type="caution">
    <text evidence="2">The sequence shown here is derived from an EMBL/GenBank/DDBJ whole genome shotgun (WGS) entry which is preliminary data.</text>
</comment>
<dbReference type="Proteomes" id="UP000366065">
    <property type="component" value="Unassembled WGS sequence"/>
</dbReference>
<keyword evidence="3" id="KW-1185">Reference proteome</keyword>
<feature type="region of interest" description="Disordered" evidence="1">
    <location>
        <begin position="1"/>
        <end position="20"/>
    </location>
</feature>
<feature type="region of interest" description="Disordered" evidence="1">
    <location>
        <begin position="107"/>
        <end position="156"/>
    </location>
</feature>
<reference evidence="2 3" key="1">
    <citation type="submission" date="2019-08" db="EMBL/GenBank/DDBJ databases">
        <authorList>
            <person name="Peeters C."/>
        </authorList>
    </citation>
    <scope>NUCLEOTIDE SEQUENCE [LARGE SCALE GENOMIC DNA]</scope>
    <source>
        <strain evidence="2 3">LMG 20602</strain>
    </source>
</reference>
<evidence type="ECO:0000313" key="3">
    <source>
        <dbReference type="Proteomes" id="UP000366065"/>
    </source>
</evidence>
<evidence type="ECO:0000313" key="2">
    <source>
        <dbReference type="EMBL" id="VVE39324.1"/>
    </source>
</evidence>
<protein>
    <recommendedName>
        <fullName evidence="4">ATPase</fullName>
    </recommendedName>
</protein>
<evidence type="ECO:0008006" key="4">
    <source>
        <dbReference type="Google" id="ProtNLM"/>
    </source>
</evidence>
<organism evidence="2 3">
    <name type="scientific">Pandoraea capi</name>
    <dbReference type="NCBI Taxonomy" id="2508286"/>
    <lineage>
        <taxon>Bacteria</taxon>
        <taxon>Pseudomonadati</taxon>
        <taxon>Pseudomonadota</taxon>
        <taxon>Betaproteobacteria</taxon>
        <taxon>Burkholderiales</taxon>
        <taxon>Burkholderiaceae</taxon>
        <taxon>Pandoraea</taxon>
    </lineage>
</organism>